<evidence type="ECO:0000259" key="7">
    <source>
        <dbReference type="PROSITE" id="PS50850"/>
    </source>
</evidence>
<dbReference type="Gene3D" id="1.20.1250.20">
    <property type="entry name" value="MFS general substrate transporter like domains"/>
    <property type="match status" value="1"/>
</dbReference>
<keyword evidence="5 6" id="KW-0472">Membrane</keyword>
<feature type="transmembrane region" description="Helical" evidence="6">
    <location>
        <begin position="298"/>
        <end position="316"/>
    </location>
</feature>
<gene>
    <name evidence="8" type="ORF">SAMN03080594_103165</name>
</gene>
<feature type="transmembrane region" description="Helical" evidence="6">
    <location>
        <begin position="240"/>
        <end position="258"/>
    </location>
</feature>
<evidence type="ECO:0000256" key="6">
    <source>
        <dbReference type="SAM" id="Phobius"/>
    </source>
</evidence>
<dbReference type="InterPro" id="IPR001958">
    <property type="entry name" value="Tet-R_TetA/multi-R_MdtG-like"/>
</dbReference>
<evidence type="ECO:0000313" key="9">
    <source>
        <dbReference type="Proteomes" id="UP000184406"/>
    </source>
</evidence>
<keyword evidence="9" id="KW-1185">Reference proteome</keyword>
<feature type="transmembrane region" description="Helical" evidence="6">
    <location>
        <begin position="73"/>
        <end position="92"/>
    </location>
</feature>
<feature type="domain" description="Major facilitator superfamily (MFS) profile" evidence="7">
    <location>
        <begin position="5"/>
        <end position="378"/>
    </location>
</feature>
<proteinExistence type="predicted"/>
<dbReference type="CDD" id="cd17473">
    <property type="entry name" value="MFS_arabinose_efflux_permease_like"/>
    <property type="match status" value="1"/>
</dbReference>
<dbReference type="Pfam" id="PF07690">
    <property type="entry name" value="MFS_1"/>
    <property type="match status" value="1"/>
</dbReference>
<feature type="transmembrane region" description="Helical" evidence="6">
    <location>
        <begin position="7"/>
        <end position="30"/>
    </location>
</feature>
<keyword evidence="4 6" id="KW-1133">Transmembrane helix</keyword>
<feature type="transmembrane region" description="Helical" evidence="6">
    <location>
        <begin position="354"/>
        <end position="374"/>
    </location>
</feature>
<dbReference type="InterPro" id="IPR050189">
    <property type="entry name" value="MFS_Efflux_Transporters"/>
</dbReference>
<dbReference type="InterPro" id="IPR020846">
    <property type="entry name" value="MFS_dom"/>
</dbReference>
<dbReference type="OrthoDB" id="8708623at2"/>
<evidence type="ECO:0000256" key="3">
    <source>
        <dbReference type="ARBA" id="ARBA00022692"/>
    </source>
</evidence>
<dbReference type="PANTHER" id="PTHR43124:SF3">
    <property type="entry name" value="CHLORAMPHENICOL EFFLUX PUMP RV0191"/>
    <property type="match status" value="1"/>
</dbReference>
<name>A0A1M5AAM9_9FLAO</name>
<dbReference type="PROSITE" id="PS50850">
    <property type="entry name" value="MFS"/>
    <property type="match status" value="1"/>
</dbReference>
<evidence type="ECO:0000313" key="8">
    <source>
        <dbReference type="EMBL" id="SHF27323.1"/>
    </source>
</evidence>
<feature type="transmembrane region" description="Helical" evidence="6">
    <location>
        <begin position="328"/>
        <end position="348"/>
    </location>
</feature>
<feature type="transmembrane region" description="Helical" evidence="6">
    <location>
        <begin position="160"/>
        <end position="180"/>
    </location>
</feature>
<keyword evidence="3 6" id="KW-0812">Transmembrane</keyword>
<dbReference type="SUPFAM" id="SSF103473">
    <property type="entry name" value="MFS general substrate transporter"/>
    <property type="match status" value="1"/>
</dbReference>
<dbReference type="GO" id="GO:0005886">
    <property type="term" value="C:plasma membrane"/>
    <property type="evidence" value="ECO:0007669"/>
    <property type="project" value="UniProtKB-SubCell"/>
</dbReference>
<evidence type="ECO:0000256" key="2">
    <source>
        <dbReference type="ARBA" id="ARBA00022475"/>
    </source>
</evidence>
<evidence type="ECO:0000256" key="5">
    <source>
        <dbReference type="ARBA" id="ARBA00023136"/>
    </source>
</evidence>
<dbReference type="PRINTS" id="PR01035">
    <property type="entry name" value="TCRTETA"/>
</dbReference>
<evidence type="ECO:0000256" key="1">
    <source>
        <dbReference type="ARBA" id="ARBA00004651"/>
    </source>
</evidence>
<accession>A0A1M5AAM9</accession>
<feature type="transmembrane region" description="Helical" evidence="6">
    <location>
        <begin position="270"/>
        <end position="292"/>
    </location>
</feature>
<feature type="transmembrane region" description="Helical" evidence="6">
    <location>
        <begin position="98"/>
        <end position="120"/>
    </location>
</feature>
<organism evidence="8 9">
    <name type="scientific">Arenibacter palladensis</name>
    <dbReference type="NCBI Taxonomy" id="237373"/>
    <lineage>
        <taxon>Bacteria</taxon>
        <taxon>Pseudomonadati</taxon>
        <taxon>Bacteroidota</taxon>
        <taxon>Flavobacteriia</taxon>
        <taxon>Flavobacteriales</taxon>
        <taxon>Flavobacteriaceae</taxon>
        <taxon>Arenibacter</taxon>
    </lineage>
</organism>
<protein>
    <submittedName>
        <fullName evidence="8">Predicted arabinose efflux permease, MFS family</fullName>
    </submittedName>
</protein>
<dbReference type="GO" id="GO:0022857">
    <property type="term" value="F:transmembrane transporter activity"/>
    <property type="evidence" value="ECO:0007669"/>
    <property type="project" value="InterPro"/>
</dbReference>
<dbReference type="PANTHER" id="PTHR43124">
    <property type="entry name" value="PURINE EFFLUX PUMP PBUE"/>
    <property type="match status" value="1"/>
</dbReference>
<comment type="subcellular location">
    <subcellularLocation>
        <location evidence="1">Cell membrane</location>
        <topology evidence="1">Multi-pass membrane protein</topology>
    </subcellularLocation>
</comment>
<feature type="transmembrane region" description="Helical" evidence="6">
    <location>
        <begin position="132"/>
        <end position="154"/>
    </location>
</feature>
<dbReference type="AlphaFoldDB" id="A0A1M5AAM9"/>
<keyword evidence="2" id="KW-1003">Cell membrane</keyword>
<dbReference type="RefSeq" id="WP_072861788.1">
    <property type="nucleotide sequence ID" value="NZ_FQUX01000003.1"/>
</dbReference>
<dbReference type="Proteomes" id="UP000184406">
    <property type="component" value="Unassembled WGS sequence"/>
</dbReference>
<evidence type="ECO:0000256" key="4">
    <source>
        <dbReference type="ARBA" id="ARBA00022989"/>
    </source>
</evidence>
<dbReference type="InterPro" id="IPR011701">
    <property type="entry name" value="MFS"/>
</dbReference>
<reference evidence="9" key="1">
    <citation type="submission" date="2016-11" db="EMBL/GenBank/DDBJ databases">
        <authorList>
            <person name="Varghese N."/>
            <person name="Submissions S."/>
        </authorList>
    </citation>
    <scope>NUCLEOTIDE SEQUENCE [LARGE SCALE GENOMIC DNA]</scope>
    <source>
        <strain evidence="9">DSM 17539</strain>
    </source>
</reference>
<feature type="transmembrane region" description="Helical" evidence="6">
    <location>
        <begin position="205"/>
        <end position="228"/>
    </location>
</feature>
<sequence>MNKISNFGIFTLLFVSSLTIMVGTVIAPSLSGIVEHKNLGFSPGWLITLPSLGVVLFAPIIGRLLHRLGAINLLSLGLIPYAILGLLGAFITNDYLLIVDRILLGAATVAIQVSVTAYIADFFTGETRVKMIAWQGMAIELGGVVFLAIGGVLGEINWQFPFYIYLLALVCLFLVIKVLPKATPHKEVNKEVSATDTNNKSKVRLIFIASLLAMMLFFVGFVTLPLHLPQSFGFSESETGYLMASISVIAIIAASRMPKMVRVFGDDKTVVLGFLFFMLGYIVLATTTSIAFLSLTVIFIGTGFGFTIPLLNHMMLEASTANTQGKNLGLFSMGVFGGQFLSTFVEYISHNYMAIYSVAASLALLIACVVYFLFQKLHKEYTRLNSSYF</sequence>
<dbReference type="InterPro" id="IPR036259">
    <property type="entry name" value="MFS_trans_sf"/>
</dbReference>
<dbReference type="EMBL" id="FQUX01000003">
    <property type="protein sequence ID" value="SHF27323.1"/>
    <property type="molecule type" value="Genomic_DNA"/>
</dbReference>
<feature type="transmembrane region" description="Helical" evidence="6">
    <location>
        <begin position="42"/>
        <end position="61"/>
    </location>
</feature>